<proteinExistence type="predicted"/>
<dbReference type="InterPro" id="IPR027805">
    <property type="entry name" value="Transposase_HTH_dom"/>
</dbReference>
<dbReference type="PANTHER" id="PTHR23080">
    <property type="entry name" value="THAP DOMAIN PROTEIN"/>
    <property type="match status" value="1"/>
</dbReference>
<protein>
    <recommendedName>
        <fullName evidence="8">THAP-type domain-containing protein</fullName>
    </recommendedName>
</protein>
<dbReference type="SUPFAM" id="SSF57716">
    <property type="entry name" value="Glucocorticoid receptor-like (DNA-binding domain)"/>
    <property type="match status" value="1"/>
</dbReference>
<dbReference type="GO" id="GO:0003677">
    <property type="term" value="F:DNA binding"/>
    <property type="evidence" value="ECO:0007669"/>
    <property type="project" value="UniProtKB-UniRule"/>
</dbReference>
<keyword evidence="4" id="KW-0862">Zinc</keyword>
<evidence type="ECO:0000256" key="4">
    <source>
        <dbReference type="ARBA" id="ARBA00022833"/>
    </source>
</evidence>
<dbReference type="AlphaFoldDB" id="A0A8C1UY97"/>
<feature type="domain" description="THAP-type" evidence="8">
    <location>
        <begin position="40"/>
        <end position="138"/>
    </location>
</feature>
<comment type="cofactor">
    <cofactor evidence="1">
        <name>a divalent metal cation</name>
        <dbReference type="ChEBI" id="CHEBI:60240"/>
    </cofactor>
</comment>
<dbReference type="PANTHER" id="PTHR23080:SF144">
    <property type="entry name" value="SPINDLE AND KINETOCHORE ASSOCIATED COMPLEX SUBUNIT 3"/>
    <property type="match status" value="1"/>
</dbReference>
<dbReference type="PROSITE" id="PS50950">
    <property type="entry name" value="ZF_THAP"/>
    <property type="match status" value="1"/>
</dbReference>
<dbReference type="Pfam" id="PF13613">
    <property type="entry name" value="HTH_Tnp_4"/>
    <property type="match status" value="1"/>
</dbReference>
<evidence type="ECO:0000256" key="1">
    <source>
        <dbReference type="ARBA" id="ARBA00001968"/>
    </source>
</evidence>
<accession>A0A8C1UY97</accession>
<dbReference type="GO" id="GO:0008270">
    <property type="term" value="F:zinc ion binding"/>
    <property type="evidence" value="ECO:0007669"/>
    <property type="project" value="UniProtKB-KW"/>
</dbReference>
<evidence type="ECO:0000256" key="3">
    <source>
        <dbReference type="ARBA" id="ARBA00022771"/>
    </source>
</evidence>
<evidence type="ECO:0000256" key="5">
    <source>
        <dbReference type="ARBA" id="ARBA00023125"/>
    </source>
</evidence>
<sequence>MCRHHDVFPVVNVKHFGNPRHKHITRQTYLHGRKKAVFKMPSTCCVINCNSRSHNRSGVKVKNGKSFYRFPAWKNNNTSHVSEVTRRRRMAWIAAVRRPKITFDNTPPHMMVCSKHFHKGKPAYEMLECDPDWTPSLYLGHTEVKATNTDRFKRFRRRATRSQQQQHPSLGTDNTGPEAEVDNAAPLYPDTTPATEMEGPVNPPPSPGTVHTGQETELNGAAHLFPDYSAPVAEMEGQETQPLPSAPDNAGREEDMETETSGDDGAPIGNADEQQNCTMCGLRLKEIIRLQEENRKLKGELSKKALDEKFLKDNDSKVKFYTGLPSFSLLMGVLMQIIPSLPKSETKERKLSHFQMLLLTLMRLRLDLPVEHVAHLFDISRQTASNLFIETINVLHAHLSPLVYWPKRHCIQASMPHQYVEMFGNRVTVIIDCFELFIERAQNLRAKAQTYSNYKSRHTMKYLIGITPQGTISFISKGWGGGRASDKQITENCGFLQKLSPGDLVLADRGFDIKESVALVGATLKIPAFTRGHSQLNAKDVEETRKLAHVRIHVERVIGCMRSKFNILNDTIRMGFVVPCEGEDKTLLDKIVVVCCALTNMCPSVVVKPSC</sequence>
<dbReference type="Pfam" id="PF13359">
    <property type="entry name" value="DDE_Tnp_4"/>
    <property type="match status" value="1"/>
</dbReference>
<evidence type="ECO:0000313" key="10">
    <source>
        <dbReference type="Proteomes" id="UP000694700"/>
    </source>
</evidence>
<dbReference type="Ensembl" id="ENSCCRT00015045219.1">
    <property type="protein sequence ID" value="ENSCCRP00015043741.1"/>
    <property type="gene ID" value="ENSCCRG00015018133.1"/>
</dbReference>
<feature type="region of interest" description="Disordered" evidence="7">
    <location>
        <begin position="235"/>
        <end position="273"/>
    </location>
</feature>
<dbReference type="Proteomes" id="UP000694700">
    <property type="component" value="Unplaced"/>
</dbReference>
<name>A0A8C1UY97_CYPCA</name>
<reference evidence="9" key="1">
    <citation type="submission" date="2025-08" db="UniProtKB">
        <authorList>
            <consortium name="Ensembl"/>
        </authorList>
    </citation>
    <scope>IDENTIFICATION</scope>
</reference>
<keyword evidence="3 6" id="KW-0863">Zinc-finger</keyword>
<keyword evidence="2" id="KW-0479">Metal-binding</keyword>
<dbReference type="Pfam" id="PF05485">
    <property type="entry name" value="THAP"/>
    <property type="match status" value="1"/>
</dbReference>
<dbReference type="SMART" id="SM00980">
    <property type="entry name" value="THAP"/>
    <property type="match status" value="1"/>
</dbReference>
<evidence type="ECO:0000259" key="8">
    <source>
        <dbReference type="PROSITE" id="PS50950"/>
    </source>
</evidence>
<evidence type="ECO:0000256" key="7">
    <source>
        <dbReference type="SAM" id="MobiDB-lite"/>
    </source>
</evidence>
<organism evidence="9 10">
    <name type="scientific">Cyprinus carpio</name>
    <name type="common">Common carp</name>
    <dbReference type="NCBI Taxonomy" id="7962"/>
    <lineage>
        <taxon>Eukaryota</taxon>
        <taxon>Metazoa</taxon>
        <taxon>Chordata</taxon>
        <taxon>Craniata</taxon>
        <taxon>Vertebrata</taxon>
        <taxon>Euteleostomi</taxon>
        <taxon>Actinopterygii</taxon>
        <taxon>Neopterygii</taxon>
        <taxon>Teleostei</taxon>
        <taxon>Ostariophysi</taxon>
        <taxon>Cypriniformes</taxon>
        <taxon>Cyprinidae</taxon>
        <taxon>Cyprininae</taxon>
        <taxon>Cyprinus</taxon>
    </lineage>
</organism>
<feature type="region of interest" description="Disordered" evidence="7">
    <location>
        <begin position="156"/>
        <end position="214"/>
    </location>
</feature>
<dbReference type="InterPro" id="IPR027806">
    <property type="entry name" value="HARBI1_dom"/>
</dbReference>
<evidence type="ECO:0000313" key="9">
    <source>
        <dbReference type="Ensembl" id="ENSCCRP00015043741.1"/>
    </source>
</evidence>
<dbReference type="InterPro" id="IPR006612">
    <property type="entry name" value="THAP_Znf"/>
</dbReference>
<evidence type="ECO:0000256" key="2">
    <source>
        <dbReference type="ARBA" id="ARBA00022723"/>
    </source>
</evidence>
<evidence type="ECO:0000256" key="6">
    <source>
        <dbReference type="PROSITE-ProRule" id="PRU00309"/>
    </source>
</evidence>
<keyword evidence="5 6" id="KW-0238">DNA-binding</keyword>